<dbReference type="InterPro" id="IPR050416">
    <property type="entry name" value="FAD-linked_Oxidoreductase"/>
</dbReference>
<evidence type="ECO:0000259" key="7">
    <source>
        <dbReference type="PROSITE" id="PS51387"/>
    </source>
</evidence>
<keyword evidence="4" id="KW-0274">FAD</keyword>
<evidence type="ECO:0000256" key="5">
    <source>
        <dbReference type="ARBA" id="ARBA00023002"/>
    </source>
</evidence>
<dbReference type="InterPro" id="IPR036318">
    <property type="entry name" value="FAD-bd_PCMH-like_sf"/>
</dbReference>
<dbReference type="AlphaFoldDB" id="A0A067SU00"/>
<sequence length="495" mass="53328">MLRFLLYSTLALLCSSIALASNPSLVSQLKNLDFKILFPGDPGYPNASTSFNLRFTFAPAAIAFPSTAEQVSAVLKIGAQHNHQVVARSGGHSYIANGLGGKDGAIVVDMASFNEIDIDSTSGTAEIGPGNLLVNISTALSAAGRAMPHGLCPWVGIGGHSGYGGYGFSSRMWGLLLDNIHSLDVVLANGTIGTTSESAHPDLFWALRGSSGSFGIVTSLKVQTFPEPPSATAFVYNWTLNASEAANMVSAYQDFVKTDIPSEFGTYIILLRGPSKGLVSVLLAGSWYAPEDKLNSTFAPFFQKVPAPSATVLLPGTYKDSVDFWGFGAGAPVDHDTFYTKSIMVPEASPMSHSALSAFMTYLVNEGFDADSSILWVLEIELWGGTNSAINKVPLDATAFAHRSSMFTIQFYLSATGGPPFPLSGFALADGMVNSIVDNSPHDWDYGAYPNYIDDRLENWQNLYYKTHYPRLQRLKKVYDPQDILMFPKGIQEGR</sequence>
<evidence type="ECO:0000256" key="2">
    <source>
        <dbReference type="ARBA" id="ARBA00005466"/>
    </source>
</evidence>
<keyword evidence="6" id="KW-0732">Signal</keyword>
<dbReference type="OrthoDB" id="407275at2759"/>
<dbReference type="GO" id="GO:0016491">
    <property type="term" value="F:oxidoreductase activity"/>
    <property type="evidence" value="ECO:0007669"/>
    <property type="project" value="UniProtKB-KW"/>
</dbReference>
<dbReference type="Proteomes" id="UP000027222">
    <property type="component" value="Unassembled WGS sequence"/>
</dbReference>
<evidence type="ECO:0000313" key="9">
    <source>
        <dbReference type="Proteomes" id="UP000027222"/>
    </source>
</evidence>
<accession>A0A067SU00</accession>
<dbReference type="Gene3D" id="3.30.465.10">
    <property type="match status" value="1"/>
</dbReference>
<dbReference type="InterPro" id="IPR016169">
    <property type="entry name" value="FAD-bd_PCMH_sub2"/>
</dbReference>
<dbReference type="Pfam" id="PF08031">
    <property type="entry name" value="BBE"/>
    <property type="match status" value="1"/>
</dbReference>
<evidence type="ECO:0000256" key="6">
    <source>
        <dbReference type="SAM" id="SignalP"/>
    </source>
</evidence>
<dbReference type="InterPro" id="IPR006094">
    <property type="entry name" value="Oxid_FAD_bind_N"/>
</dbReference>
<dbReference type="PROSITE" id="PS51387">
    <property type="entry name" value="FAD_PCMH"/>
    <property type="match status" value="1"/>
</dbReference>
<keyword evidence="3" id="KW-0285">Flavoprotein</keyword>
<proteinExistence type="inferred from homology"/>
<dbReference type="InterPro" id="IPR016166">
    <property type="entry name" value="FAD-bd_PCMH"/>
</dbReference>
<dbReference type="PANTHER" id="PTHR42973:SF39">
    <property type="entry name" value="FAD-BINDING PCMH-TYPE DOMAIN-CONTAINING PROTEIN"/>
    <property type="match status" value="1"/>
</dbReference>
<comment type="similarity">
    <text evidence="2">Belongs to the oxygen-dependent FAD-linked oxidoreductase family.</text>
</comment>
<dbReference type="Pfam" id="PF01565">
    <property type="entry name" value="FAD_binding_4"/>
    <property type="match status" value="1"/>
</dbReference>
<name>A0A067SU00_GALM3</name>
<dbReference type="GO" id="GO:0071949">
    <property type="term" value="F:FAD binding"/>
    <property type="evidence" value="ECO:0007669"/>
    <property type="project" value="InterPro"/>
</dbReference>
<evidence type="ECO:0000256" key="4">
    <source>
        <dbReference type="ARBA" id="ARBA00022827"/>
    </source>
</evidence>
<dbReference type="STRING" id="685588.A0A067SU00"/>
<gene>
    <name evidence="8" type="ORF">GALMADRAFT_255135</name>
</gene>
<dbReference type="PANTHER" id="PTHR42973">
    <property type="entry name" value="BINDING OXIDOREDUCTASE, PUTATIVE (AFU_ORTHOLOGUE AFUA_1G17690)-RELATED"/>
    <property type="match status" value="1"/>
</dbReference>
<comment type="cofactor">
    <cofactor evidence="1">
        <name>FAD</name>
        <dbReference type="ChEBI" id="CHEBI:57692"/>
    </cofactor>
</comment>
<evidence type="ECO:0000256" key="3">
    <source>
        <dbReference type="ARBA" id="ARBA00022630"/>
    </source>
</evidence>
<dbReference type="EMBL" id="KL142398">
    <property type="protein sequence ID" value="KDR70248.1"/>
    <property type="molecule type" value="Genomic_DNA"/>
</dbReference>
<feature type="signal peptide" evidence="6">
    <location>
        <begin position="1"/>
        <end position="20"/>
    </location>
</feature>
<feature type="chain" id="PRO_5001646142" description="FAD-binding PCMH-type domain-containing protein" evidence="6">
    <location>
        <begin position="21"/>
        <end position="495"/>
    </location>
</feature>
<reference evidence="9" key="1">
    <citation type="journal article" date="2014" name="Proc. Natl. Acad. Sci. U.S.A.">
        <title>Extensive sampling of basidiomycete genomes demonstrates inadequacy of the white-rot/brown-rot paradigm for wood decay fungi.</title>
        <authorList>
            <person name="Riley R."/>
            <person name="Salamov A.A."/>
            <person name="Brown D.W."/>
            <person name="Nagy L.G."/>
            <person name="Floudas D."/>
            <person name="Held B.W."/>
            <person name="Levasseur A."/>
            <person name="Lombard V."/>
            <person name="Morin E."/>
            <person name="Otillar R."/>
            <person name="Lindquist E.A."/>
            <person name="Sun H."/>
            <person name="LaButti K.M."/>
            <person name="Schmutz J."/>
            <person name="Jabbour D."/>
            <person name="Luo H."/>
            <person name="Baker S.E."/>
            <person name="Pisabarro A.G."/>
            <person name="Walton J.D."/>
            <person name="Blanchette R.A."/>
            <person name="Henrissat B."/>
            <person name="Martin F."/>
            <person name="Cullen D."/>
            <person name="Hibbett D.S."/>
            <person name="Grigoriev I.V."/>
        </authorList>
    </citation>
    <scope>NUCLEOTIDE SEQUENCE [LARGE SCALE GENOMIC DNA]</scope>
    <source>
        <strain evidence="9">CBS 339.88</strain>
    </source>
</reference>
<protein>
    <recommendedName>
        <fullName evidence="7">FAD-binding PCMH-type domain-containing protein</fullName>
    </recommendedName>
</protein>
<dbReference type="SUPFAM" id="SSF56176">
    <property type="entry name" value="FAD-binding/transporter-associated domain-like"/>
    <property type="match status" value="1"/>
</dbReference>
<dbReference type="InterPro" id="IPR012951">
    <property type="entry name" value="BBE"/>
</dbReference>
<organism evidence="8 9">
    <name type="scientific">Galerina marginata (strain CBS 339.88)</name>
    <dbReference type="NCBI Taxonomy" id="685588"/>
    <lineage>
        <taxon>Eukaryota</taxon>
        <taxon>Fungi</taxon>
        <taxon>Dikarya</taxon>
        <taxon>Basidiomycota</taxon>
        <taxon>Agaricomycotina</taxon>
        <taxon>Agaricomycetes</taxon>
        <taxon>Agaricomycetidae</taxon>
        <taxon>Agaricales</taxon>
        <taxon>Agaricineae</taxon>
        <taxon>Strophariaceae</taxon>
        <taxon>Galerina</taxon>
    </lineage>
</organism>
<evidence type="ECO:0000256" key="1">
    <source>
        <dbReference type="ARBA" id="ARBA00001974"/>
    </source>
</evidence>
<dbReference type="HOGENOM" id="CLU_018354_10_1_1"/>
<feature type="domain" description="FAD-binding PCMH-type" evidence="7">
    <location>
        <begin position="55"/>
        <end position="227"/>
    </location>
</feature>
<dbReference type="Gene3D" id="3.40.462.20">
    <property type="match status" value="1"/>
</dbReference>
<keyword evidence="9" id="KW-1185">Reference proteome</keyword>
<evidence type="ECO:0000313" key="8">
    <source>
        <dbReference type="EMBL" id="KDR70248.1"/>
    </source>
</evidence>
<keyword evidence="5" id="KW-0560">Oxidoreductase</keyword>